<reference evidence="3" key="3">
    <citation type="submission" date="2023-05" db="EMBL/GenBank/DDBJ databases">
        <authorList>
            <person name="Smith C.H."/>
        </authorList>
    </citation>
    <scope>NUCLEOTIDE SEQUENCE</scope>
    <source>
        <strain evidence="3">CHS0354</strain>
        <tissue evidence="3">Mantle</tissue>
    </source>
</reference>
<reference evidence="3" key="1">
    <citation type="journal article" date="2021" name="Genome Biol. Evol.">
        <title>A High-Quality Reference Genome for a Parasitic Bivalve with Doubly Uniparental Inheritance (Bivalvia: Unionida).</title>
        <authorList>
            <person name="Smith C.H."/>
        </authorList>
    </citation>
    <scope>NUCLEOTIDE SEQUENCE</scope>
    <source>
        <strain evidence="3">CHS0354</strain>
    </source>
</reference>
<keyword evidence="4" id="KW-1185">Reference proteome</keyword>
<gene>
    <name evidence="3" type="ORF">CHS0354_031866</name>
</gene>
<protein>
    <recommendedName>
        <fullName evidence="2">Ras-associating domain-containing protein</fullName>
    </recommendedName>
</protein>
<proteinExistence type="predicted"/>
<dbReference type="InterPro" id="IPR029071">
    <property type="entry name" value="Ubiquitin-like_domsf"/>
</dbReference>
<organism evidence="3 4">
    <name type="scientific">Potamilus streckersoni</name>
    <dbReference type="NCBI Taxonomy" id="2493646"/>
    <lineage>
        <taxon>Eukaryota</taxon>
        <taxon>Metazoa</taxon>
        <taxon>Spiralia</taxon>
        <taxon>Lophotrochozoa</taxon>
        <taxon>Mollusca</taxon>
        <taxon>Bivalvia</taxon>
        <taxon>Autobranchia</taxon>
        <taxon>Heteroconchia</taxon>
        <taxon>Palaeoheterodonta</taxon>
        <taxon>Unionida</taxon>
        <taxon>Unionoidea</taxon>
        <taxon>Unionidae</taxon>
        <taxon>Ambleminae</taxon>
        <taxon>Lampsilini</taxon>
        <taxon>Potamilus</taxon>
    </lineage>
</organism>
<evidence type="ECO:0000259" key="2">
    <source>
        <dbReference type="Pfam" id="PF00788"/>
    </source>
</evidence>
<dbReference type="GO" id="GO:0007165">
    <property type="term" value="P:signal transduction"/>
    <property type="evidence" value="ECO:0007669"/>
    <property type="project" value="InterPro"/>
</dbReference>
<keyword evidence="1" id="KW-0812">Transmembrane</keyword>
<feature type="domain" description="Ras-associating" evidence="2">
    <location>
        <begin position="70"/>
        <end position="143"/>
    </location>
</feature>
<name>A0AAE0RY03_9BIVA</name>
<feature type="transmembrane region" description="Helical" evidence="1">
    <location>
        <begin position="6"/>
        <end position="30"/>
    </location>
</feature>
<evidence type="ECO:0000313" key="4">
    <source>
        <dbReference type="Proteomes" id="UP001195483"/>
    </source>
</evidence>
<evidence type="ECO:0000313" key="3">
    <source>
        <dbReference type="EMBL" id="KAK3581524.1"/>
    </source>
</evidence>
<sequence>MYCGYIVIFVSHVILKLKSVIVVLFSYVLLNGNQGVPGVAPLRSRVLQTYEAAHPKIKMKTIAVVVEGEMCYQEVTKNTSCGDLVRLLLKHHGKKEHDTSSYFIYASNNITEQQLSNKTKIMKAAEDLMSGTNGVHFLLRKKSRRFLPNLSIAKCRRLRENSPVRELKGEIVKPISLPITNHTAIRERNEEVQGVKQLCQIV</sequence>
<dbReference type="EMBL" id="JAEAOA010001897">
    <property type="protein sequence ID" value="KAK3581524.1"/>
    <property type="molecule type" value="Genomic_DNA"/>
</dbReference>
<accession>A0AAE0RY03</accession>
<dbReference type="SUPFAM" id="SSF54236">
    <property type="entry name" value="Ubiquitin-like"/>
    <property type="match status" value="1"/>
</dbReference>
<dbReference type="InterPro" id="IPR000159">
    <property type="entry name" value="RA_dom"/>
</dbReference>
<dbReference type="Gene3D" id="3.10.20.90">
    <property type="entry name" value="Phosphatidylinositol 3-kinase Catalytic Subunit, Chain A, domain 1"/>
    <property type="match status" value="1"/>
</dbReference>
<evidence type="ECO:0000256" key="1">
    <source>
        <dbReference type="SAM" id="Phobius"/>
    </source>
</evidence>
<reference evidence="3" key="2">
    <citation type="journal article" date="2021" name="Genome Biol. Evol.">
        <title>Developing a high-quality reference genome for a parasitic bivalve with doubly uniparental inheritance (Bivalvia: Unionida).</title>
        <authorList>
            <person name="Smith C.H."/>
        </authorList>
    </citation>
    <scope>NUCLEOTIDE SEQUENCE</scope>
    <source>
        <strain evidence="3">CHS0354</strain>
        <tissue evidence="3">Mantle</tissue>
    </source>
</reference>
<keyword evidence="1" id="KW-1133">Transmembrane helix</keyword>
<comment type="caution">
    <text evidence="3">The sequence shown here is derived from an EMBL/GenBank/DDBJ whole genome shotgun (WGS) entry which is preliminary data.</text>
</comment>
<keyword evidence="1" id="KW-0472">Membrane</keyword>
<dbReference type="Pfam" id="PF00788">
    <property type="entry name" value="RA"/>
    <property type="match status" value="1"/>
</dbReference>
<dbReference type="Proteomes" id="UP001195483">
    <property type="component" value="Unassembled WGS sequence"/>
</dbReference>
<dbReference type="AlphaFoldDB" id="A0AAE0RY03"/>